<dbReference type="PANTHER" id="PTHR12049">
    <property type="entry name" value="PROTEIN ARGININE METHYLTRANSFERASE NDUFAF7, MITOCHONDRIAL"/>
    <property type="match status" value="1"/>
</dbReference>
<dbReference type="InterPro" id="IPR038375">
    <property type="entry name" value="NDUFAF7_sf"/>
</dbReference>
<dbReference type="Gene3D" id="3.40.50.12710">
    <property type="match status" value="1"/>
</dbReference>
<evidence type="ECO:0000313" key="3">
    <source>
        <dbReference type="EMBL" id="BCB85633.1"/>
    </source>
</evidence>
<evidence type="ECO:0000313" key="4">
    <source>
        <dbReference type="Proteomes" id="UP000503011"/>
    </source>
</evidence>
<protein>
    <recommendedName>
        <fullName evidence="5">SAM-dependent methyltransferase</fullName>
    </recommendedName>
</protein>
<organism evidence="3 4">
    <name type="scientific">Phytohabitans suffuscus</name>
    <dbReference type="NCBI Taxonomy" id="624315"/>
    <lineage>
        <taxon>Bacteria</taxon>
        <taxon>Bacillati</taxon>
        <taxon>Actinomycetota</taxon>
        <taxon>Actinomycetes</taxon>
        <taxon>Micromonosporales</taxon>
        <taxon>Micromonosporaceae</taxon>
    </lineage>
</organism>
<dbReference type="InterPro" id="IPR029063">
    <property type="entry name" value="SAM-dependent_MTases_sf"/>
</dbReference>
<dbReference type="GO" id="GO:0035243">
    <property type="term" value="F:protein-arginine omega-N symmetric methyltransferase activity"/>
    <property type="evidence" value="ECO:0007669"/>
    <property type="project" value="TreeGrafter"/>
</dbReference>
<keyword evidence="1" id="KW-0489">Methyltransferase</keyword>
<dbReference type="GO" id="GO:0032259">
    <property type="term" value="P:methylation"/>
    <property type="evidence" value="ECO:0007669"/>
    <property type="project" value="UniProtKB-KW"/>
</dbReference>
<dbReference type="AlphaFoldDB" id="A0A6F8YHW7"/>
<accession>A0A6F8YHW7</accession>
<keyword evidence="2" id="KW-0808">Transferase</keyword>
<evidence type="ECO:0000256" key="1">
    <source>
        <dbReference type="ARBA" id="ARBA00022603"/>
    </source>
</evidence>
<gene>
    <name evidence="3" type="ORF">Psuf_029460</name>
</gene>
<dbReference type="Pfam" id="PF02636">
    <property type="entry name" value="Methyltransf_28"/>
    <property type="match status" value="1"/>
</dbReference>
<dbReference type="InterPro" id="IPR003788">
    <property type="entry name" value="NDUFAF7"/>
</dbReference>
<name>A0A6F8YHW7_9ACTN</name>
<reference evidence="3 4" key="2">
    <citation type="submission" date="2020-03" db="EMBL/GenBank/DDBJ databases">
        <authorList>
            <person name="Ichikawa N."/>
            <person name="Kimura A."/>
            <person name="Kitahashi Y."/>
            <person name="Uohara A."/>
        </authorList>
    </citation>
    <scope>NUCLEOTIDE SEQUENCE [LARGE SCALE GENOMIC DNA]</scope>
    <source>
        <strain evidence="3 4">NBRC 105367</strain>
    </source>
</reference>
<dbReference type="PANTHER" id="PTHR12049:SF7">
    <property type="entry name" value="PROTEIN ARGININE METHYLTRANSFERASE NDUFAF7, MITOCHONDRIAL"/>
    <property type="match status" value="1"/>
</dbReference>
<dbReference type="EMBL" id="AP022871">
    <property type="protein sequence ID" value="BCB85633.1"/>
    <property type="molecule type" value="Genomic_DNA"/>
</dbReference>
<reference evidence="3 4" key="1">
    <citation type="submission" date="2020-03" db="EMBL/GenBank/DDBJ databases">
        <title>Whole genome shotgun sequence of Phytohabitans suffuscus NBRC 105367.</title>
        <authorList>
            <person name="Komaki H."/>
            <person name="Tamura T."/>
        </authorList>
    </citation>
    <scope>NUCLEOTIDE SEQUENCE [LARGE SCALE GENOMIC DNA]</scope>
    <source>
        <strain evidence="3 4">NBRC 105367</strain>
    </source>
</reference>
<dbReference type="KEGG" id="psuu:Psuf_029460"/>
<dbReference type="SUPFAM" id="SSF53335">
    <property type="entry name" value="S-adenosyl-L-methionine-dependent methyltransferases"/>
    <property type="match status" value="1"/>
</dbReference>
<dbReference type="Proteomes" id="UP000503011">
    <property type="component" value="Chromosome"/>
</dbReference>
<evidence type="ECO:0008006" key="5">
    <source>
        <dbReference type="Google" id="ProtNLM"/>
    </source>
</evidence>
<keyword evidence="4" id="KW-1185">Reference proteome</keyword>
<evidence type="ECO:0000256" key="2">
    <source>
        <dbReference type="ARBA" id="ARBA00022679"/>
    </source>
</evidence>
<sequence length="327" mass="34293">MHVPAPEPHVTWRAAMEEALYGERGFFVTGAPAAHFRTSVHASPLFASAILRLVSHLDEALGRPARLDVVDVGAGRGELLSALLHAAPPGLAGRLALTCVERAPRPPSLPAAVAWRSTPPTGVTGLLLATEWLDNVPLDVVADGRYVAVDRSGAESPGAPVSPPDLEWLSRWWPGAPRAEVGAPRDRAWSGAVASVRRGLALAVDYGHLRGERPVGGTLTGYRAGRQVPPVPDGSCDITAHVAMDSVAESGGRPYTLVSQREALRALGVDGARPPLALASTDPAGYLRALSSASAAAELTDRAGLGGHWWLLHPIAIDPPALLDVRR</sequence>
<proteinExistence type="predicted"/>